<dbReference type="PANTHER" id="PTHR42784:SF1">
    <property type="entry name" value="PYRANOSE 2-OXIDASE"/>
    <property type="match status" value="1"/>
</dbReference>
<evidence type="ECO:0000313" key="8">
    <source>
        <dbReference type="Proteomes" id="UP000054683"/>
    </source>
</evidence>
<dbReference type="InterPro" id="IPR036188">
    <property type="entry name" value="FAD/NAD-bd_sf"/>
</dbReference>
<dbReference type="Pfam" id="PF05199">
    <property type="entry name" value="GMC_oxred_C"/>
    <property type="match status" value="1"/>
</dbReference>
<evidence type="ECO:0000256" key="5">
    <source>
        <dbReference type="ARBA" id="ARBA00023002"/>
    </source>
</evidence>
<evidence type="ECO:0000259" key="6">
    <source>
        <dbReference type="Pfam" id="PF05199"/>
    </source>
</evidence>
<organism evidence="7 8">
    <name type="scientific">Caballeronia udeis</name>
    <dbReference type="NCBI Taxonomy" id="1232866"/>
    <lineage>
        <taxon>Bacteria</taxon>
        <taxon>Pseudomonadati</taxon>
        <taxon>Pseudomonadota</taxon>
        <taxon>Betaproteobacteria</taxon>
        <taxon>Burkholderiales</taxon>
        <taxon>Burkholderiaceae</taxon>
        <taxon>Caballeronia</taxon>
    </lineage>
</organism>
<evidence type="ECO:0000256" key="1">
    <source>
        <dbReference type="ARBA" id="ARBA00001974"/>
    </source>
</evidence>
<dbReference type="AlphaFoldDB" id="A0A158FMH5"/>
<dbReference type="EMBL" id="FCOK02000006">
    <property type="protein sequence ID" value="SAL20955.1"/>
    <property type="molecule type" value="Genomic_DNA"/>
</dbReference>
<feature type="domain" description="Glucose-methanol-choline oxidoreductase C-terminal" evidence="6">
    <location>
        <begin position="470"/>
        <end position="598"/>
    </location>
</feature>
<dbReference type="PANTHER" id="PTHR42784">
    <property type="entry name" value="PYRANOSE 2-OXIDASE"/>
    <property type="match status" value="1"/>
</dbReference>
<accession>A0A158FMH5</accession>
<comment type="cofactor">
    <cofactor evidence="1">
        <name>FAD</name>
        <dbReference type="ChEBI" id="CHEBI:57692"/>
    </cofactor>
</comment>
<reference evidence="7 8" key="1">
    <citation type="submission" date="2016-01" db="EMBL/GenBank/DDBJ databases">
        <authorList>
            <person name="Oliw E.H."/>
        </authorList>
    </citation>
    <scope>NUCLEOTIDE SEQUENCE [LARGE SCALE GENOMIC DNA]</scope>
    <source>
        <strain evidence="7">LMG 27134</strain>
    </source>
</reference>
<name>A0A158FMH5_9BURK</name>
<keyword evidence="5" id="KW-0560">Oxidoreductase</keyword>
<dbReference type="InterPro" id="IPR051473">
    <property type="entry name" value="P2Ox-like"/>
</dbReference>
<dbReference type="Proteomes" id="UP000054683">
    <property type="component" value="Unassembled WGS sequence"/>
</dbReference>
<sequence length="610" mass="66875">MPEYDVIIVGTGHAGAFMAYELGGKGKKVLMLEAGPATPRHREDYMESFYLAGFKSPESPYPPDANNNQPRKTNAPHPTIQQLVFGWNNPAISYLTYTPGSLPFGSTYLKLAGGTGNHWQGTTLRMSKNDFMLRRKYQHGLDWPIAQEELDNHYAKVEAFMGVAGSTAEQLAARDDIPPDYQFPMPPIPLSLSDKYIKARVDGEPLTNEDYFTGQKTVVTKTPQARNSVPYDNRRVCHGNTNCVPICPIQAKYDAAYALGKALGTGCVTVKYQTVVDKITVGEDGKISGLHYLTYDDISVPAKSGQTGEGTAAGTLFVLAASAIENARILLNSPWKTGMTVANSSDQVGRNLMDHATYLAWGLMPVNAPAYSYRGPLATSGIESLRDGPFRSTRASWRLELGNEGWNWARGEPYAIGPDFLYGTNHGGLNGGGPNRSPQVLGNKNLLKALNGYLTRQFRIAFLVEQDAEQSNRVQLSPTETDNLGIPRPLITYNLSDYTRKGFISARLATTEFMHRVGAQEYTKFDAGNAKQFTCDNQSFNYYGAGHVCGTHVMGSMPQASVVNYHQQSWDHSNLYIVGCGSMPSISSQNPTLTMLAVTSMTVDHILTRV</sequence>
<evidence type="ECO:0000256" key="4">
    <source>
        <dbReference type="ARBA" id="ARBA00022827"/>
    </source>
</evidence>
<keyword evidence="3" id="KW-0285">Flavoprotein</keyword>
<protein>
    <submittedName>
        <fullName evidence="7">Glucose-methanol-choline oxidoreductase</fullName>
    </submittedName>
</protein>
<dbReference type="GO" id="GO:0016614">
    <property type="term" value="F:oxidoreductase activity, acting on CH-OH group of donors"/>
    <property type="evidence" value="ECO:0007669"/>
    <property type="project" value="InterPro"/>
</dbReference>
<comment type="similarity">
    <text evidence="2">Belongs to the GMC oxidoreductase family.</text>
</comment>
<keyword evidence="4" id="KW-0274">FAD</keyword>
<dbReference type="SUPFAM" id="SSF51905">
    <property type="entry name" value="FAD/NAD(P)-binding domain"/>
    <property type="match status" value="1"/>
</dbReference>
<dbReference type="OrthoDB" id="9787779at2"/>
<evidence type="ECO:0000256" key="2">
    <source>
        <dbReference type="ARBA" id="ARBA00010790"/>
    </source>
</evidence>
<dbReference type="Gene3D" id="3.50.50.60">
    <property type="entry name" value="FAD/NAD(P)-binding domain"/>
    <property type="match status" value="2"/>
</dbReference>
<evidence type="ECO:0000256" key="3">
    <source>
        <dbReference type="ARBA" id="ARBA00022630"/>
    </source>
</evidence>
<gene>
    <name evidence="7" type="ORF">AWB69_01369</name>
</gene>
<dbReference type="InterPro" id="IPR007867">
    <property type="entry name" value="GMC_OxRtase_C"/>
</dbReference>
<evidence type="ECO:0000313" key="7">
    <source>
        <dbReference type="EMBL" id="SAL20955.1"/>
    </source>
</evidence>
<proteinExistence type="inferred from homology"/>